<accession>A0A2G2WP92</accession>
<keyword evidence="3" id="KW-0238">DNA-binding</keyword>
<comment type="caution">
    <text evidence="7">The sequence shown here is derived from an EMBL/GenBank/DDBJ whole genome shotgun (WGS) entry which is preliminary data.</text>
</comment>
<organism evidence="7 8">
    <name type="scientific">Capsicum baccatum</name>
    <name type="common">Peruvian pepper</name>
    <dbReference type="NCBI Taxonomy" id="33114"/>
    <lineage>
        <taxon>Eukaryota</taxon>
        <taxon>Viridiplantae</taxon>
        <taxon>Streptophyta</taxon>
        <taxon>Embryophyta</taxon>
        <taxon>Tracheophyta</taxon>
        <taxon>Spermatophyta</taxon>
        <taxon>Magnoliopsida</taxon>
        <taxon>eudicotyledons</taxon>
        <taxon>Gunneridae</taxon>
        <taxon>Pentapetalae</taxon>
        <taxon>asterids</taxon>
        <taxon>lamiids</taxon>
        <taxon>Solanales</taxon>
        <taxon>Solanaceae</taxon>
        <taxon>Solanoideae</taxon>
        <taxon>Capsiceae</taxon>
        <taxon>Capsicum</taxon>
    </lineage>
</organism>
<evidence type="ECO:0000256" key="5">
    <source>
        <dbReference type="ARBA" id="ARBA00023242"/>
    </source>
</evidence>
<keyword evidence="4" id="KW-0804">Transcription</keyword>
<dbReference type="AlphaFoldDB" id="A0A2G2WP92"/>
<dbReference type="GO" id="GO:0005634">
    <property type="term" value="C:nucleus"/>
    <property type="evidence" value="ECO:0007669"/>
    <property type="project" value="UniProtKB-SubCell"/>
</dbReference>
<evidence type="ECO:0000256" key="2">
    <source>
        <dbReference type="ARBA" id="ARBA00023015"/>
    </source>
</evidence>
<dbReference type="Proteomes" id="UP000224567">
    <property type="component" value="Unassembled WGS sequence"/>
</dbReference>
<feature type="domain" description="TF-B3" evidence="6">
    <location>
        <begin position="60"/>
        <end position="125"/>
    </location>
</feature>
<evidence type="ECO:0000256" key="3">
    <source>
        <dbReference type="ARBA" id="ARBA00023125"/>
    </source>
</evidence>
<protein>
    <submittedName>
        <fullName evidence="7">Regulatory protein viviparous-1</fullName>
    </submittedName>
</protein>
<evidence type="ECO:0000259" key="6">
    <source>
        <dbReference type="Pfam" id="PF02362"/>
    </source>
</evidence>
<dbReference type="PANTHER" id="PTHR31140:SF140">
    <property type="entry name" value="TF-B3 DOMAIN-CONTAINING PROTEIN"/>
    <property type="match status" value="1"/>
</dbReference>
<evidence type="ECO:0000313" key="8">
    <source>
        <dbReference type="Proteomes" id="UP000224567"/>
    </source>
</evidence>
<dbReference type="Pfam" id="PF02362">
    <property type="entry name" value="B3"/>
    <property type="match status" value="1"/>
</dbReference>
<proteinExistence type="predicted"/>
<dbReference type="GO" id="GO:0003700">
    <property type="term" value="F:DNA-binding transcription factor activity"/>
    <property type="evidence" value="ECO:0007669"/>
    <property type="project" value="InterPro"/>
</dbReference>
<dbReference type="STRING" id="33114.A0A2G2WP92"/>
<gene>
    <name evidence="7" type="ORF">CQW23_11272</name>
</gene>
<dbReference type="Gene3D" id="2.40.330.10">
    <property type="entry name" value="DNA-binding pseudobarrel domain"/>
    <property type="match status" value="1"/>
</dbReference>
<evidence type="ECO:0000256" key="1">
    <source>
        <dbReference type="ARBA" id="ARBA00004123"/>
    </source>
</evidence>
<evidence type="ECO:0000256" key="4">
    <source>
        <dbReference type="ARBA" id="ARBA00023163"/>
    </source>
</evidence>
<keyword evidence="8" id="KW-1185">Reference proteome</keyword>
<comment type="subcellular location">
    <subcellularLocation>
        <location evidence="1">Nucleus</location>
    </subcellularLocation>
</comment>
<keyword evidence="5" id="KW-0539">Nucleus</keyword>
<dbReference type="InterPro" id="IPR003340">
    <property type="entry name" value="B3_DNA-bd"/>
</dbReference>
<sequence>MKDRHTGRPRGSGFITYVVPTIVDTVIAKNYIINDKLVDTVIAQNHIINDKQKEAKTHLPQLESRDEISIAMEDIGPSHVWNMKYRYWPTNKSRMYLLENTGDFVLANGLQEGNFIVIYADIKCGKYISVMTGGQINSCAMPQASNQGNWVYWPSDAATTPIVVVPQADAPQSFPTGRRASQSQNHKKHGLGEYIIFCQAVVAAQAGASVIKIFVGRLKGYYQSNTHSLGAFSCKQNTDSEETTITWSRCSCMADGQSDVSLPKNSIHGSGYPNTLTSIENWQLSAGLIVDSAEL</sequence>
<evidence type="ECO:0000313" key="7">
    <source>
        <dbReference type="EMBL" id="PHT47064.1"/>
    </source>
</evidence>
<name>A0A2G2WP92_CAPBA</name>
<dbReference type="OrthoDB" id="757982at2759"/>
<dbReference type="PANTHER" id="PTHR31140">
    <property type="entry name" value="B3 DOMAIN-CONTAINING TRANSCRIPTION FACTOR ABI3"/>
    <property type="match status" value="1"/>
</dbReference>
<keyword evidence="2" id="KW-0805">Transcription regulation</keyword>
<dbReference type="SUPFAM" id="SSF101936">
    <property type="entry name" value="DNA-binding pseudobarrel domain"/>
    <property type="match status" value="1"/>
</dbReference>
<dbReference type="EMBL" id="MLFT02000005">
    <property type="protein sequence ID" value="PHT47064.1"/>
    <property type="molecule type" value="Genomic_DNA"/>
</dbReference>
<dbReference type="InterPro" id="IPR044800">
    <property type="entry name" value="LEC2-like"/>
</dbReference>
<dbReference type="InterPro" id="IPR015300">
    <property type="entry name" value="DNA-bd_pseudobarrel_sf"/>
</dbReference>
<reference evidence="8" key="2">
    <citation type="journal article" date="2017" name="J. Anim. Genet.">
        <title>Multiple reference genome sequences of hot pepper reveal the massive evolution of plant disease resistance genes by retroduplication.</title>
        <authorList>
            <person name="Kim S."/>
            <person name="Park J."/>
            <person name="Yeom S.-I."/>
            <person name="Kim Y.-M."/>
            <person name="Seo E."/>
            <person name="Kim K.-T."/>
            <person name="Kim M.-S."/>
            <person name="Lee J.M."/>
            <person name="Cheong K."/>
            <person name="Shin H.-S."/>
            <person name="Kim S.-B."/>
            <person name="Han K."/>
            <person name="Lee J."/>
            <person name="Park M."/>
            <person name="Lee H.-A."/>
            <person name="Lee H.-Y."/>
            <person name="Lee Y."/>
            <person name="Oh S."/>
            <person name="Lee J.H."/>
            <person name="Choi E."/>
            <person name="Choi E."/>
            <person name="Lee S.E."/>
            <person name="Jeon J."/>
            <person name="Kim H."/>
            <person name="Choi G."/>
            <person name="Song H."/>
            <person name="Lee J."/>
            <person name="Lee S.-C."/>
            <person name="Kwon J.-K."/>
            <person name="Lee H.-Y."/>
            <person name="Koo N."/>
            <person name="Hong Y."/>
            <person name="Kim R.W."/>
            <person name="Kang W.-H."/>
            <person name="Huh J.H."/>
            <person name="Kang B.-C."/>
            <person name="Yang T.-J."/>
            <person name="Lee Y.-H."/>
            <person name="Bennetzen J.L."/>
            <person name="Choi D."/>
        </authorList>
    </citation>
    <scope>NUCLEOTIDE SEQUENCE [LARGE SCALE GENOMIC DNA]</scope>
    <source>
        <strain evidence="8">cv. PBC81</strain>
    </source>
</reference>
<dbReference type="GO" id="GO:0003677">
    <property type="term" value="F:DNA binding"/>
    <property type="evidence" value="ECO:0007669"/>
    <property type="project" value="UniProtKB-KW"/>
</dbReference>
<reference evidence="7 8" key="1">
    <citation type="journal article" date="2017" name="Genome Biol.">
        <title>New reference genome sequences of hot pepper reveal the massive evolution of plant disease-resistance genes by retroduplication.</title>
        <authorList>
            <person name="Kim S."/>
            <person name="Park J."/>
            <person name="Yeom S.I."/>
            <person name="Kim Y.M."/>
            <person name="Seo E."/>
            <person name="Kim K.T."/>
            <person name="Kim M.S."/>
            <person name="Lee J.M."/>
            <person name="Cheong K."/>
            <person name="Shin H.S."/>
            <person name="Kim S.B."/>
            <person name="Han K."/>
            <person name="Lee J."/>
            <person name="Park M."/>
            <person name="Lee H.A."/>
            <person name="Lee H.Y."/>
            <person name="Lee Y."/>
            <person name="Oh S."/>
            <person name="Lee J.H."/>
            <person name="Choi E."/>
            <person name="Choi E."/>
            <person name="Lee S.E."/>
            <person name="Jeon J."/>
            <person name="Kim H."/>
            <person name="Choi G."/>
            <person name="Song H."/>
            <person name="Lee J."/>
            <person name="Lee S.C."/>
            <person name="Kwon J.K."/>
            <person name="Lee H.Y."/>
            <person name="Koo N."/>
            <person name="Hong Y."/>
            <person name="Kim R.W."/>
            <person name="Kang W.H."/>
            <person name="Huh J.H."/>
            <person name="Kang B.C."/>
            <person name="Yang T.J."/>
            <person name="Lee Y.H."/>
            <person name="Bennetzen J.L."/>
            <person name="Choi D."/>
        </authorList>
    </citation>
    <scope>NUCLEOTIDE SEQUENCE [LARGE SCALE GENOMIC DNA]</scope>
    <source>
        <strain evidence="8">cv. PBC81</strain>
    </source>
</reference>